<dbReference type="PANTHER" id="PTHR32063:SF68">
    <property type="entry name" value="PROBALE CATION EFFLUX SYSTEM PROTEIN"/>
    <property type="match status" value="1"/>
</dbReference>
<dbReference type="GO" id="GO:0008324">
    <property type="term" value="F:monoatomic cation transmembrane transporter activity"/>
    <property type="evidence" value="ECO:0007669"/>
    <property type="project" value="InterPro"/>
</dbReference>
<evidence type="ECO:0000313" key="10">
    <source>
        <dbReference type="Proteomes" id="UP000265509"/>
    </source>
</evidence>
<dbReference type="Proteomes" id="UP000265509">
    <property type="component" value="Unassembled WGS sequence"/>
</dbReference>
<evidence type="ECO:0000256" key="8">
    <source>
        <dbReference type="SAM" id="Phobius"/>
    </source>
</evidence>
<keyword evidence="7 8" id="KW-0472">Membrane</keyword>
<evidence type="ECO:0000256" key="4">
    <source>
        <dbReference type="ARBA" id="ARBA00022475"/>
    </source>
</evidence>
<evidence type="ECO:0000256" key="1">
    <source>
        <dbReference type="ARBA" id="ARBA00004651"/>
    </source>
</evidence>
<proteinExistence type="inferred from homology"/>
<keyword evidence="6 8" id="KW-1133">Transmembrane helix</keyword>
<dbReference type="OrthoDB" id="9758757at2"/>
<dbReference type="SUPFAM" id="SSF82866">
    <property type="entry name" value="Multidrug efflux transporter AcrB transmembrane domain"/>
    <property type="match status" value="2"/>
</dbReference>
<dbReference type="Gene3D" id="1.20.1640.10">
    <property type="entry name" value="Multidrug efflux transporter AcrB transmembrane domain"/>
    <property type="match status" value="2"/>
</dbReference>
<dbReference type="PANTHER" id="PTHR32063">
    <property type="match status" value="1"/>
</dbReference>
<dbReference type="Gene3D" id="3.30.2090.10">
    <property type="entry name" value="Multidrug efflux transporter AcrB TolC docking domain, DN and DC subdomains"/>
    <property type="match status" value="2"/>
</dbReference>
<feature type="transmembrane region" description="Helical" evidence="8">
    <location>
        <begin position="917"/>
        <end position="937"/>
    </location>
</feature>
<feature type="transmembrane region" description="Helical" evidence="8">
    <location>
        <begin position="990"/>
        <end position="1016"/>
    </location>
</feature>
<dbReference type="NCBIfam" id="TIGR00914">
    <property type="entry name" value="2A0601"/>
    <property type="match status" value="1"/>
</dbReference>
<dbReference type="InterPro" id="IPR001036">
    <property type="entry name" value="Acrflvin-R"/>
</dbReference>
<dbReference type="Gene3D" id="3.30.70.1320">
    <property type="entry name" value="Multidrug efflux transporter AcrB pore domain like"/>
    <property type="match status" value="1"/>
</dbReference>
<dbReference type="InterPro" id="IPR004763">
    <property type="entry name" value="CusA-like"/>
</dbReference>
<dbReference type="Gene3D" id="3.30.70.1440">
    <property type="entry name" value="Multidrug efflux transporter AcrB pore domain"/>
    <property type="match status" value="1"/>
</dbReference>
<dbReference type="AlphaFoldDB" id="A0A3L7E2F6"/>
<comment type="caution">
    <text evidence="9">The sequence shown here is derived from an EMBL/GenBank/DDBJ whole genome shotgun (WGS) entry which is preliminary data.</text>
</comment>
<keyword evidence="4" id="KW-1003">Cell membrane</keyword>
<comment type="subcellular location">
    <subcellularLocation>
        <location evidence="1">Cell membrane</location>
        <topology evidence="1">Multi-pass membrane protein</topology>
    </subcellularLocation>
</comment>
<dbReference type="SUPFAM" id="SSF82714">
    <property type="entry name" value="Multidrug efflux transporter AcrB TolC docking domain, DN and DC subdomains"/>
    <property type="match status" value="2"/>
</dbReference>
<gene>
    <name evidence="9" type="ORF">DWB85_06025</name>
</gene>
<dbReference type="Gene3D" id="3.30.70.1430">
    <property type="entry name" value="Multidrug efflux transporter AcrB pore domain"/>
    <property type="match status" value="2"/>
</dbReference>
<evidence type="ECO:0000256" key="3">
    <source>
        <dbReference type="ARBA" id="ARBA00022448"/>
    </source>
</evidence>
<evidence type="ECO:0000256" key="2">
    <source>
        <dbReference type="ARBA" id="ARBA00010942"/>
    </source>
</evidence>
<keyword evidence="10" id="KW-1185">Reference proteome</keyword>
<evidence type="ECO:0000256" key="7">
    <source>
        <dbReference type="ARBA" id="ARBA00023136"/>
    </source>
</evidence>
<feature type="transmembrane region" description="Helical" evidence="8">
    <location>
        <begin position="861"/>
        <end position="878"/>
    </location>
</feature>
<dbReference type="PRINTS" id="PR00702">
    <property type="entry name" value="ACRIFLAVINRP"/>
</dbReference>
<organism evidence="9 10">
    <name type="scientific">Seongchinamella sediminis</name>
    <dbReference type="NCBI Taxonomy" id="2283635"/>
    <lineage>
        <taxon>Bacteria</taxon>
        <taxon>Pseudomonadati</taxon>
        <taxon>Pseudomonadota</taxon>
        <taxon>Gammaproteobacteria</taxon>
        <taxon>Cellvibrionales</taxon>
        <taxon>Halieaceae</taxon>
        <taxon>Seongchinamella</taxon>
    </lineage>
</organism>
<evidence type="ECO:0000256" key="6">
    <source>
        <dbReference type="ARBA" id="ARBA00022989"/>
    </source>
</evidence>
<dbReference type="SUPFAM" id="SSF82693">
    <property type="entry name" value="Multidrug efflux transporter AcrB pore domain, PN1, PN2, PC1 and PC2 subdomains"/>
    <property type="match status" value="2"/>
</dbReference>
<dbReference type="GO" id="GO:0005886">
    <property type="term" value="C:plasma membrane"/>
    <property type="evidence" value="ECO:0007669"/>
    <property type="project" value="UniProtKB-SubCell"/>
</dbReference>
<feature type="transmembrane region" description="Helical" evidence="8">
    <location>
        <begin position="522"/>
        <end position="541"/>
    </location>
</feature>
<dbReference type="EMBL" id="QRAN01000005">
    <property type="protein sequence ID" value="RLQ22543.1"/>
    <property type="molecule type" value="Genomic_DNA"/>
</dbReference>
<feature type="transmembrane region" description="Helical" evidence="8">
    <location>
        <begin position="465"/>
        <end position="494"/>
    </location>
</feature>
<dbReference type="GO" id="GO:0042910">
    <property type="term" value="F:xenobiotic transmembrane transporter activity"/>
    <property type="evidence" value="ECO:0007669"/>
    <property type="project" value="TreeGrafter"/>
</dbReference>
<name>A0A3L7E2F6_9GAMM</name>
<feature type="transmembrane region" description="Helical" evidence="8">
    <location>
        <begin position="360"/>
        <end position="377"/>
    </location>
</feature>
<evidence type="ECO:0000313" key="9">
    <source>
        <dbReference type="EMBL" id="RLQ22543.1"/>
    </source>
</evidence>
<feature type="transmembrane region" description="Helical" evidence="8">
    <location>
        <begin position="325"/>
        <end position="353"/>
    </location>
</feature>
<feature type="transmembrane region" description="Helical" evidence="8">
    <location>
        <begin position="389"/>
        <end position="412"/>
    </location>
</feature>
<feature type="transmembrane region" description="Helical" evidence="8">
    <location>
        <begin position="885"/>
        <end position="905"/>
    </location>
</feature>
<comment type="similarity">
    <text evidence="2">Belongs to the resistance-nodulation-cell division (RND) (TC 2.A.6) family.</text>
</comment>
<dbReference type="Pfam" id="PF00873">
    <property type="entry name" value="ACR_tran"/>
    <property type="match status" value="1"/>
</dbReference>
<reference evidence="9 10" key="1">
    <citation type="submission" date="2018-07" db="EMBL/GenBank/DDBJ databases">
        <title>Halioglobus sp. genome submission.</title>
        <authorList>
            <person name="Ye M.-Q."/>
            <person name="Du Z.-J."/>
        </authorList>
    </citation>
    <scope>NUCLEOTIDE SEQUENCE [LARGE SCALE GENOMIC DNA]</scope>
    <source>
        <strain evidence="9 10">U0301</strain>
    </source>
</reference>
<dbReference type="RefSeq" id="WP_117953314.1">
    <property type="nucleotide sequence ID" value="NZ_QRAN01000005.1"/>
</dbReference>
<evidence type="ECO:0000256" key="5">
    <source>
        <dbReference type="ARBA" id="ARBA00022692"/>
    </source>
</evidence>
<feature type="transmembrane region" description="Helical" evidence="8">
    <location>
        <begin position="433"/>
        <end position="453"/>
    </location>
</feature>
<accession>A0A3L7E2F6</accession>
<keyword evidence="5 8" id="KW-0812">Transmembrane</keyword>
<protein>
    <submittedName>
        <fullName evidence="9">CusA/CzcA family heavy metal efflux RND transporter</fullName>
    </submittedName>
</protein>
<dbReference type="InterPro" id="IPR027463">
    <property type="entry name" value="AcrB_DN_DC_subdom"/>
</dbReference>
<keyword evidence="3" id="KW-0813">Transport</keyword>
<sequence length="1021" mass="109316">MLDAIIRFSLTQRVFVILLAVLLVILGARAWLKIPIDAFPDISPTQVKIILKAPGMTPEEIEQQVTRPIETELLGIPNQQMLRSTTKYAITDITLDFVDGTDIYWARQQVSERLANLWDSLPAELDGGIAPMSTPLSEMLMFTLENPALSLMQRRELLDWEVRPALRAVPGVADVNVLGGYARTFQITPRPGQMAAIGIGVVELEALLQANNLNSGAGRIVEGNDTLIVRTEGRLDSIESIGALVVASRDGIDYRLADVAEVGIGHLARYGAVTRNSKETAEALVIALKDSNTAQVVAGVKAKLAELEPTLPPGTELNVFYDRSVLIATAVGTITIALLQAVVLVIALLTLFLGDLRASLVVSLALPLSALATFLWMSGFGLSANLMSLGGLVIAIGMLVDASVVVVENVATRLADKPGLPRLHLIYRAAKDVAPPVVSGTLIVIIVFSPLLTMTGLEGKLFTPVALTIVFAMLSALALSLTVIPVLASVLLAAGSDKTPRFVRYLQGAYHNSLQVVLDRPAPLLGSLVLMLLASASLFAFTGKTFMPTLDEGDIIVQLEKSPSISLGASVALDRQIETALLQSIPEIRQIVARTGSDELGLDPMGLNETDIFMELHHSADWQVSSKEELISRMRAVLEQFPGINFGFTQPIQMRVSEMLTGSSGDLAIKIFGNDMSTLAELTGKVQNVLQDTPGAIDIQAAVIEGGQFLNIRLKQQFATHHGMTVANLGRQVRAQLEGTVTSEIIEGKRRFPLLIANRGTPVDPASSIAALKQQPISLPDGAVAPLGAIADISFREGPLLIERERGNRFGVITSNVTGRDIVGLVEELQTRIDEKIKLPTGYAIEFGGEFENQARATRNLLLVVPAALLLILVILFGTFRSMPLAGLILANVPFAMMGGIGALFASGEYLSVPASVGFIALLGVAVLNGVVMVSHFEQSRSVIPDHMDRVCGGAVKRLRPVLMTATTAMFGLLPLIFASGPGAETQRPLAIVVTGGLLTSTLTTLYALPVVYLWLQRRNG</sequence>
<feature type="transmembrane region" description="Helical" evidence="8">
    <location>
        <begin position="958"/>
        <end position="978"/>
    </location>
</feature>